<proteinExistence type="predicted"/>
<dbReference type="AlphaFoldDB" id="C4Z891"/>
<feature type="domain" description="Response regulatory" evidence="4">
    <location>
        <begin position="27"/>
        <end position="146"/>
    </location>
</feature>
<feature type="domain" description="HTH LytTR-type" evidence="5">
    <location>
        <begin position="168"/>
        <end position="260"/>
    </location>
</feature>
<name>C4Z891_AGARV</name>
<dbReference type="KEGG" id="ere:EUBREC_1348"/>
<evidence type="ECO:0000259" key="4">
    <source>
        <dbReference type="PROSITE" id="PS50110"/>
    </source>
</evidence>
<dbReference type="InterPro" id="IPR001789">
    <property type="entry name" value="Sig_transdc_resp-reg_receiver"/>
</dbReference>
<gene>
    <name evidence="6" type="ordered locus">EUBREC_1348</name>
</gene>
<dbReference type="PROSITE" id="PS50930">
    <property type="entry name" value="HTH_LYTTR"/>
    <property type="match status" value="1"/>
</dbReference>
<evidence type="ECO:0000259" key="5">
    <source>
        <dbReference type="PROSITE" id="PS50930"/>
    </source>
</evidence>
<dbReference type="InterPro" id="IPR011006">
    <property type="entry name" value="CheY-like_superfamily"/>
</dbReference>
<comment type="function">
    <text evidence="2">May play the central regulatory role in sporulation. It may be an element of the effector pathway responsible for the activation of sporulation genes in response to nutritional stress. Spo0A may act in concert with spo0H (a sigma factor) to control the expression of some genes that are critical to the sporulation process.</text>
</comment>
<dbReference type="SMART" id="SM00850">
    <property type="entry name" value="LytTR"/>
    <property type="match status" value="1"/>
</dbReference>
<dbReference type="Proteomes" id="UP000001477">
    <property type="component" value="Chromosome"/>
</dbReference>
<dbReference type="PANTHER" id="PTHR37299:SF1">
    <property type="entry name" value="STAGE 0 SPORULATION PROTEIN A HOMOLOG"/>
    <property type="match status" value="1"/>
</dbReference>
<dbReference type="Gene3D" id="2.40.50.1020">
    <property type="entry name" value="LytTr DNA-binding domain"/>
    <property type="match status" value="1"/>
</dbReference>
<dbReference type="PaxDb" id="515619-EUBREC_1348"/>
<reference evidence="6 7" key="1">
    <citation type="journal article" date="2009" name="Proc. Natl. Acad. Sci. U.S.A.">
        <title>Characterizing a model human gut microbiota composed of members of its two dominant bacterial phyla.</title>
        <authorList>
            <person name="Mahowald M.A."/>
            <person name="Rey F.E."/>
            <person name="Seedorf H."/>
            <person name="Turnbaugh P.J."/>
            <person name="Fulton R.S."/>
            <person name="Wollam A."/>
            <person name="Shah N."/>
            <person name="Wang C."/>
            <person name="Magrini V."/>
            <person name="Wilson R.K."/>
            <person name="Cantarel B.L."/>
            <person name="Coutinho P.M."/>
            <person name="Henrissat B."/>
            <person name="Crock L.W."/>
            <person name="Russell A."/>
            <person name="Verberkmoes N.C."/>
            <person name="Hettich R.L."/>
            <person name="Gordon J.I."/>
        </authorList>
    </citation>
    <scope>NUCLEOTIDE SEQUENCE [LARGE SCALE GENOMIC DNA]</scope>
    <source>
        <strain evidence="7">ATCC 33656 / DSM 3377 / JCM 17463 / KCTC 5835 / LMG 30912 / VPI 0990</strain>
    </source>
</reference>
<dbReference type="Pfam" id="PF00072">
    <property type="entry name" value="Response_reg"/>
    <property type="match status" value="1"/>
</dbReference>
<evidence type="ECO:0000256" key="2">
    <source>
        <dbReference type="ARBA" id="ARBA00024867"/>
    </source>
</evidence>
<protein>
    <recommendedName>
        <fullName evidence="1">Stage 0 sporulation protein A homolog</fullName>
    </recommendedName>
</protein>
<dbReference type="Gene3D" id="3.40.50.2300">
    <property type="match status" value="1"/>
</dbReference>
<dbReference type="GO" id="GO:0003677">
    <property type="term" value="F:DNA binding"/>
    <property type="evidence" value="ECO:0007669"/>
    <property type="project" value="InterPro"/>
</dbReference>
<dbReference type="InterPro" id="IPR007492">
    <property type="entry name" value="LytTR_DNA-bd_dom"/>
</dbReference>
<evidence type="ECO:0000256" key="3">
    <source>
        <dbReference type="PROSITE-ProRule" id="PRU00169"/>
    </source>
</evidence>
<dbReference type="Pfam" id="PF04397">
    <property type="entry name" value="LytTR"/>
    <property type="match status" value="1"/>
</dbReference>
<evidence type="ECO:0000256" key="1">
    <source>
        <dbReference type="ARBA" id="ARBA00018672"/>
    </source>
</evidence>
<feature type="modified residue" description="4-aspartylphosphate" evidence="3">
    <location>
        <position position="83"/>
    </location>
</feature>
<organism evidence="6 7">
    <name type="scientific">Agathobacter rectalis (strain ATCC 33656 / DSM 3377 / JCM 17463 / KCTC 5835 / VPI 0990)</name>
    <name type="common">Eubacterium rectale</name>
    <dbReference type="NCBI Taxonomy" id="515619"/>
    <lineage>
        <taxon>Bacteria</taxon>
        <taxon>Bacillati</taxon>
        <taxon>Bacillota</taxon>
        <taxon>Clostridia</taxon>
        <taxon>Lachnospirales</taxon>
        <taxon>Lachnospiraceae</taxon>
        <taxon>Agathobacter</taxon>
    </lineage>
</organism>
<dbReference type="HOGENOM" id="CLU_000445_14_2_9"/>
<dbReference type="InterPro" id="IPR046947">
    <property type="entry name" value="LytR-like"/>
</dbReference>
<dbReference type="EMBL" id="CP001107">
    <property type="protein sequence ID" value="ACR75108.1"/>
    <property type="molecule type" value="Genomic_DNA"/>
</dbReference>
<dbReference type="SUPFAM" id="SSF52172">
    <property type="entry name" value="CheY-like"/>
    <property type="match status" value="1"/>
</dbReference>
<evidence type="ECO:0000313" key="7">
    <source>
        <dbReference type="Proteomes" id="UP000001477"/>
    </source>
</evidence>
<dbReference type="STRING" id="515619.EUBREC_1348"/>
<dbReference type="GO" id="GO:0000156">
    <property type="term" value="F:phosphorelay response regulator activity"/>
    <property type="evidence" value="ECO:0007669"/>
    <property type="project" value="InterPro"/>
</dbReference>
<accession>C4Z891</accession>
<dbReference type="SMART" id="SM00448">
    <property type="entry name" value="REC"/>
    <property type="match status" value="1"/>
</dbReference>
<dbReference type="PROSITE" id="PS50110">
    <property type="entry name" value="RESPONSE_REGULATORY"/>
    <property type="match status" value="1"/>
</dbReference>
<sequence length="265" mass="31510">MYKIKKTQPTKRGNMQNLERGEKRMFRIAICDDEKIFRDDLKEILIRYMTDRGIMLEIDTFSSGKEFVELGIEMVKYKIVFLDINMDELDGIMTAKKIRENSKDMFIVFVTAFVNYTIEGYKVDAVRYILKDNKNLVASVYECMDAIHEKMDYKITWAEFDFCEGTRKVSLNRILYIESKLHKLEFHVMEDCLQKYTLQGTLNEIDDKFAGNDFLRIHQSFLVNMKFIKNISRYRVLLNNGILLDIARARYKYVEEKFIAYRGEV</sequence>
<keyword evidence="3" id="KW-0597">Phosphoprotein</keyword>
<dbReference type="PANTHER" id="PTHR37299">
    <property type="entry name" value="TRANSCRIPTIONAL REGULATOR-RELATED"/>
    <property type="match status" value="1"/>
</dbReference>
<evidence type="ECO:0000313" key="6">
    <source>
        <dbReference type="EMBL" id="ACR75108.1"/>
    </source>
</evidence>